<dbReference type="SUPFAM" id="SSF52317">
    <property type="entry name" value="Class I glutamine amidotransferase-like"/>
    <property type="match status" value="1"/>
</dbReference>
<evidence type="ECO:0000256" key="9">
    <source>
        <dbReference type="PIRSR" id="PIRSR032067-1"/>
    </source>
</evidence>
<sequence length="325" mass="34667">MLIVGGAEDRRDMMKVHRRFVALAGGQDSRVAVVPTASSFHREAGETYSTLFERLGAAETEVVSPRDRQDAHEQKWVDALDRATGVFLTGGNQLKLSQFLVGTPVGDALVRAHERGAVVGGTSAGASILSRFMISDGEEGLTPHQGASKLSQGLDLVPDIILDQHFSQRGRYGRLMAMVSVSPALMGIGIDEDTAVELATGTTADGHEVREFSVHGAGGVFLVDGSHAVSDGHEAAPGAPLLLSGAVVHSLPAGSLFDLDARRLVHFVEQHPQDDARYAVRQEASEISRLEHASEHAHDVEEDAEALSAAADVRRAQLHLTRAEQ</sequence>
<keyword evidence="11" id="KW-1185">Reference proteome</keyword>
<comment type="catalytic activity">
    <reaction evidence="1">
        <text>[L-4-(L-arginin-2-N-yl)aspartate](n) + H2O = [L-4-(L-arginin-2-N-yl)aspartate](n-1) + L-4-(L-arginin-2-N-yl)aspartate</text>
        <dbReference type="Rhea" id="RHEA:12845"/>
        <dbReference type="Rhea" id="RHEA-COMP:13728"/>
        <dbReference type="Rhea" id="RHEA-COMP:13734"/>
        <dbReference type="ChEBI" id="CHEBI:15377"/>
        <dbReference type="ChEBI" id="CHEBI:137986"/>
        <dbReference type="ChEBI" id="CHEBI:137991"/>
        <dbReference type="EC" id="3.4.15.6"/>
    </reaction>
</comment>
<dbReference type="Proteomes" id="UP000234206">
    <property type="component" value="Unassembled WGS sequence"/>
</dbReference>
<dbReference type="GO" id="GO:0008236">
    <property type="term" value="F:serine-type peptidase activity"/>
    <property type="evidence" value="ECO:0007669"/>
    <property type="project" value="UniProtKB-KW"/>
</dbReference>
<keyword evidence="7" id="KW-0378">Hydrolase</keyword>
<evidence type="ECO:0000256" key="1">
    <source>
        <dbReference type="ARBA" id="ARBA00001092"/>
    </source>
</evidence>
<dbReference type="EMBL" id="PKIZ01000001">
    <property type="protein sequence ID" value="PKZ42903.1"/>
    <property type="molecule type" value="Genomic_DNA"/>
</dbReference>
<dbReference type="Gene3D" id="3.40.50.880">
    <property type="match status" value="1"/>
</dbReference>
<dbReference type="GO" id="GO:0006508">
    <property type="term" value="P:proteolysis"/>
    <property type="evidence" value="ECO:0007669"/>
    <property type="project" value="UniProtKB-KW"/>
</dbReference>
<evidence type="ECO:0000256" key="2">
    <source>
        <dbReference type="ARBA" id="ARBA00002039"/>
    </source>
</evidence>
<comment type="similarity">
    <text evidence="3">Belongs to the peptidase S51 family.</text>
</comment>
<evidence type="ECO:0000256" key="6">
    <source>
        <dbReference type="ARBA" id="ARBA00022670"/>
    </source>
</evidence>
<comment type="caution">
    <text evidence="10">The sequence shown here is derived from an EMBL/GenBank/DDBJ whole genome shotgun (WGS) entry which is preliminary data.</text>
</comment>
<dbReference type="InterPro" id="IPR005320">
    <property type="entry name" value="Peptidase_S51"/>
</dbReference>
<dbReference type="CDD" id="cd03145">
    <property type="entry name" value="GAT1_cyanophycinase"/>
    <property type="match status" value="1"/>
</dbReference>
<dbReference type="GO" id="GO:0008241">
    <property type="term" value="F:peptidyl-dipeptidase activity"/>
    <property type="evidence" value="ECO:0007669"/>
    <property type="project" value="UniProtKB-EC"/>
</dbReference>
<organism evidence="10 11">
    <name type="scientific">Kytococcus schroeteri</name>
    <dbReference type="NCBI Taxonomy" id="138300"/>
    <lineage>
        <taxon>Bacteria</taxon>
        <taxon>Bacillati</taxon>
        <taxon>Actinomycetota</taxon>
        <taxon>Actinomycetes</taxon>
        <taxon>Micrococcales</taxon>
        <taxon>Kytococcaceae</taxon>
        <taxon>Kytococcus</taxon>
    </lineage>
</organism>
<dbReference type="EC" id="3.4.15.6" evidence="4"/>
<dbReference type="InterPro" id="IPR029062">
    <property type="entry name" value="Class_I_gatase-like"/>
</dbReference>
<dbReference type="AlphaFoldDB" id="A0A2I1PE48"/>
<keyword evidence="8" id="KW-0720">Serine protease</keyword>
<evidence type="ECO:0000256" key="8">
    <source>
        <dbReference type="ARBA" id="ARBA00022825"/>
    </source>
</evidence>
<dbReference type="OrthoDB" id="9799980at2"/>
<gene>
    <name evidence="10" type="ORF">CYJ76_00910</name>
</gene>
<feature type="active site" description="Charge relay system" evidence="9">
    <location>
        <position position="192"/>
    </location>
</feature>
<name>A0A2I1PE48_9MICO</name>
<feature type="active site" description="Charge relay system" evidence="9">
    <location>
        <position position="123"/>
    </location>
</feature>
<reference evidence="10 11" key="1">
    <citation type="submission" date="2017-12" db="EMBL/GenBank/DDBJ databases">
        <title>Phylogenetic diversity of female urinary microbiome.</title>
        <authorList>
            <person name="Thomas-White K."/>
            <person name="Wolfe A.J."/>
        </authorList>
    </citation>
    <scope>NUCLEOTIDE SEQUENCE [LARGE SCALE GENOMIC DNA]</scope>
    <source>
        <strain evidence="10 11">UMB1298</strain>
    </source>
</reference>
<evidence type="ECO:0000256" key="3">
    <source>
        <dbReference type="ARBA" id="ARBA00006534"/>
    </source>
</evidence>
<dbReference type="InterPro" id="IPR011811">
    <property type="entry name" value="Peptidase_S51_cyanophycinase"/>
</dbReference>
<evidence type="ECO:0000313" key="11">
    <source>
        <dbReference type="Proteomes" id="UP000234206"/>
    </source>
</evidence>
<dbReference type="PIRSF" id="PIRSF032067">
    <property type="entry name" value="Cyanophycinase"/>
    <property type="match status" value="1"/>
</dbReference>
<evidence type="ECO:0000256" key="7">
    <source>
        <dbReference type="ARBA" id="ARBA00022801"/>
    </source>
</evidence>
<evidence type="ECO:0000313" key="10">
    <source>
        <dbReference type="EMBL" id="PKZ42903.1"/>
    </source>
</evidence>
<keyword evidence="6" id="KW-0645">Protease</keyword>
<dbReference type="PANTHER" id="PTHR36175:SF1">
    <property type="entry name" value="CYANOPHYCINASE"/>
    <property type="match status" value="1"/>
</dbReference>
<proteinExistence type="inferred from homology"/>
<protein>
    <recommendedName>
        <fullName evidence="5">Cyanophycinase</fullName>
        <ecNumber evidence="4">3.4.15.6</ecNumber>
    </recommendedName>
</protein>
<dbReference type="NCBIfam" id="TIGR02069">
    <property type="entry name" value="cyanophycinase"/>
    <property type="match status" value="1"/>
</dbReference>
<dbReference type="Pfam" id="PF03575">
    <property type="entry name" value="Peptidase_S51"/>
    <property type="match status" value="1"/>
</dbReference>
<comment type="function">
    <text evidence="2">Exopeptidase that catalyzes the hydrolytic cleavage of multi-L-arginyl-poly-L-aspartic acid (cyanophycin; a water-insoluble reserve polymer) into aspartate-arginine dipeptides.</text>
</comment>
<evidence type="ECO:0000256" key="4">
    <source>
        <dbReference type="ARBA" id="ARBA00013115"/>
    </source>
</evidence>
<feature type="active site" description="Charge relay system" evidence="9">
    <location>
        <position position="165"/>
    </location>
</feature>
<evidence type="ECO:0000256" key="5">
    <source>
        <dbReference type="ARBA" id="ARBA00015719"/>
    </source>
</evidence>
<dbReference type="PANTHER" id="PTHR36175">
    <property type="entry name" value="CYANOPHYCINASE"/>
    <property type="match status" value="1"/>
</dbReference>
<accession>A0A2I1PE48</accession>